<keyword evidence="4" id="KW-1185">Reference proteome</keyword>
<dbReference type="Proteomes" id="UP001054902">
    <property type="component" value="Unassembled WGS sequence"/>
</dbReference>
<feature type="region of interest" description="Disordered" evidence="1">
    <location>
        <begin position="91"/>
        <end position="132"/>
    </location>
</feature>
<feature type="region of interest" description="Disordered" evidence="1">
    <location>
        <begin position="211"/>
        <end position="236"/>
    </location>
</feature>
<evidence type="ECO:0000256" key="2">
    <source>
        <dbReference type="SAM" id="Phobius"/>
    </source>
</evidence>
<evidence type="ECO:0008006" key="5">
    <source>
        <dbReference type="Google" id="ProtNLM"/>
    </source>
</evidence>
<dbReference type="Gene3D" id="3.60.21.10">
    <property type="match status" value="1"/>
</dbReference>
<dbReference type="EMBL" id="BLLK01000047">
    <property type="protein sequence ID" value="GFH54782.1"/>
    <property type="molecule type" value="Genomic_DNA"/>
</dbReference>
<name>A0AAD3H8R3_9STRA</name>
<keyword evidence="2" id="KW-0472">Membrane</keyword>
<protein>
    <recommendedName>
        <fullName evidence="5">Calcineurin-like phosphoesterase domain-containing protein</fullName>
    </recommendedName>
</protein>
<dbReference type="InterPro" id="IPR029052">
    <property type="entry name" value="Metallo-depent_PP-like"/>
</dbReference>
<evidence type="ECO:0000313" key="3">
    <source>
        <dbReference type="EMBL" id="GFH54782.1"/>
    </source>
</evidence>
<feature type="transmembrane region" description="Helical" evidence="2">
    <location>
        <begin position="519"/>
        <end position="537"/>
    </location>
</feature>
<evidence type="ECO:0000313" key="4">
    <source>
        <dbReference type="Proteomes" id="UP001054902"/>
    </source>
</evidence>
<dbReference type="SUPFAM" id="SSF56300">
    <property type="entry name" value="Metallo-dependent phosphatases"/>
    <property type="match status" value="1"/>
</dbReference>
<proteinExistence type="predicted"/>
<feature type="compositionally biased region" description="Basic and acidic residues" evidence="1">
    <location>
        <begin position="103"/>
        <end position="119"/>
    </location>
</feature>
<sequence>MQFENEHIHENEDELMPSRSVQTSALPYPEAEGPDDEMALRVVSPDKQEDNSYESNQRMSINKKKSTRERPWKQANAYDAIQTDDIDICGVNTNVVSPPSKKSIAEEKKQDEEDAKDGVVYEDDDDDISYDASTAALPYPSASATLPVPKQEEALPYPEVQNQRGVTHQTDMDDIDAGMNSRWKNASSPQEVHDAHVKGISLAAERAAKKDLQTSFGSDDLDDDATTSSRKSHHDQVRMEALKLLELANSTGETGKYIVNDGFTSTGGQKFKSMKVAGREKSSAIRGLGLTSRKNRGQYDRMDTDSDVFTTNPSKAAVADSMDEIVIHDETDYENTDKKNSWGSRYSIDRHLRALHGGLTPKDFMSKMDKNHYNKVNQNTSANNMYKSSPHEQDEMYNIENGMRTESGGKRRLWYTFVENVKDTFANLSQRYEDNVSSQWRSANHSSPNQGIFTGVAMTNFLDRLSPTSRQNAKKTGGKNYWNNLHVMNSLDSHDLPDGMHFSSNDDLSYEKKEQRKKMFWLAVLLVTLLTIFSVIGTTVSVSSGRRGGGYISVGEEVRFFVTSDIPVNKADETKLSREIEGLHPRDGDFLIHLGDISSASTSLCTFSVYDDAAYLLKQSQVPVMVLPGDNDWNDCPMPEAAFDYWMDKLNRFEQNFDAEKFTSFPTVDRQVGRDENFAFLHKGVLFIAVHLVDGTVQSEREWSVRDMENLQWVEEQLNIYEEDEYRAIVMLGHAGYSSKVGDFFWPVMEDLKIANKPVLYLHANDGEGMIEYRPVDDFKKFTAVRLEKGSVVAPTHVTIRGGQKPFSFKTAEFKK</sequence>
<dbReference type="AlphaFoldDB" id="A0AAD3H8R3"/>
<feature type="compositionally biased region" description="Basic and acidic residues" evidence="1">
    <location>
        <begin position="1"/>
        <end position="10"/>
    </location>
</feature>
<keyword evidence="2" id="KW-1133">Transmembrane helix</keyword>
<comment type="caution">
    <text evidence="3">The sequence shown here is derived from an EMBL/GenBank/DDBJ whole genome shotgun (WGS) entry which is preliminary data.</text>
</comment>
<organism evidence="3 4">
    <name type="scientific">Chaetoceros tenuissimus</name>
    <dbReference type="NCBI Taxonomy" id="426638"/>
    <lineage>
        <taxon>Eukaryota</taxon>
        <taxon>Sar</taxon>
        <taxon>Stramenopiles</taxon>
        <taxon>Ochrophyta</taxon>
        <taxon>Bacillariophyta</taxon>
        <taxon>Coscinodiscophyceae</taxon>
        <taxon>Chaetocerotophycidae</taxon>
        <taxon>Chaetocerotales</taxon>
        <taxon>Chaetocerotaceae</taxon>
        <taxon>Chaetoceros</taxon>
    </lineage>
</organism>
<evidence type="ECO:0000256" key="1">
    <source>
        <dbReference type="SAM" id="MobiDB-lite"/>
    </source>
</evidence>
<feature type="region of interest" description="Disordered" evidence="1">
    <location>
        <begin position="1"/>
        <end position="76"/>
    </location>
</feature>
<accession>A0AAD3H8R3</accession>
<gene>
    <name evidence="3" type="ORF">CTEN210_11258</name>
</gene>
<feature type="compositionally biased region" description="Acidic residues" evidence="1">
    <location>
        <begin position="120"/>
        <end position="129"/>
    </location>
</feature>
<keyword evidence="2" id="KW-0812">Transmembrane</keyword>
<reference evidence="3 4" key="1">
    <citation type="journal article" date="2021" name="Sci. Rep.">
        <title>The genome of the diatom Chaetoceros tenuissimus carries an ancient integrated fragment of an extant virus.</title>
        <authorList>
            <person name="Hongo Y."/>
            <person name="Kimura K."/>
            <person name="Takaki Y."/>
            <person name="Yoshida Y."/>
            <person name="Baba S."/>
            <person name="Kobayashi G."/>
            <person name="Nagasaki K."/>
            <person name="Hano T."/>
            <person name="Tomaru Y."/>
        </authorList>
    </citation>
    <scope>NUCLEOTIDE SEQUENCE [LARGE SCALE GENOMIC DNA]</scope>
    <source>
        <strain evidence="3 4">NIES-3715</strain>
    </source>
</reference>